<gene>
    <name evidence="4" type="ORF">ONB1V03_LOCUS22419</name>
</gene>
<reference evidence="4" key="1">
    <citation type="submission" date="2020-11" db="EMBL/GenBank/DDBJ databases">
        <authorList>
            <person name="Tran Van P."/>
        </authorList>
    </citation>
    <scope>NUCLEOTIDE SEQUENCE</scope>
</reference>
<evidence type="ECO:0000259" key="3">
    <source>
        <dbReference type="Pfam" id="PF04734"/>
    </source>
</evidence>
<feature type="transmembrane region" description="Helical" evidence="2">
    <location>
        <begin position="6"/>
        <end position="25"/>
    </location>
</feature>
<feature type="domain" description="Neutral/alkaline non-lysosomal ceramidase N-terminal" evidence="3">
    <location>
        <begin position="28"/>
        <end position="81"/>
    </location>
</feature>
<dbReference type="EMBL" id="CAJPVJ010049908">
    <property type="protein sequence ID" value="CAG2182998.1"/>
    <property type="molecule type" value="Genomic_DNA"/>
</dbReference>
<sequence>MDDIHGKSLVMYFILFFCFVSLAGCDKYRIGVGIGDITGPAADINMMGYAKPGQDTHGIHLRLFSRTAIIEDLSGNRVCFV</sequence>
<dbReference type="PANTHER" id="PTHR12670">
    <property type="entry name" value="CERAMIDASE"/>
    <property type="match status" value="1"/>
</dbReference>
<evidence type="ECO:0000313" key="5">
    <source>
        <dbReference type="Proteomes" id="UP000728032"/>
    </source>
</evidence>
<dbReference type="GO" id="GO:0005576">
    <property type="term" value="C:extracellular region"/>
    <property type="evidence" value="ECO:0007669"/>
    <property type="project" value="TreeGrafter"/>
</dbReference>
<dbReference type="GO" id="GO:0016020">
    <property type="term" value="C:membrane"/>
    <property type="evidence" value="ECO:0007669"/>
    <property type="project" value="GOC"/>
</dbReference>
<keyword evidence="2" id="KW-0812">Transmembrane</keyword>
<dbReference type="Proteomes" id="UP000728032">
    <property type="component" value="Unassembled WGS sequence"/>
</dbReference>
<dbReference type="InterPro" id="IPR006823">
    <property type="entry name" value="Ceramidase_alk"/>
</dbReference>
<name>A0A7R9R0Z9_9ACAR</name>
<dbReference type="GO" id="GO:0046514">
    <property type="term" value="P:ceramide catabolic process"/>
    <property type="evidence" value="ECO:0007669"/>
    <property type="project" value="InterPro"/>
</dbReference>
<proteinExistence type="predicted"/>
<dbReference type="OrthoDB" id="191371at2759"/>
<accession>A0A7R9R0Z9</accession>
<dbReference type="PROSITE" id="PS51257">
    <property type="entry name" value="PROKAR_LIPOPROTEIN"/>
    <property type="match status" value="1"/>
</dbReference>
<dbReference type="GO" id="GO:0046512">
    <property type="term" value="P:sphingosine biosynthetic process"/>
    <property type="evidence" value="ECO:0007669"/>
    <property type="project" value="TreeGrafter"/>
</dbReference>
<dbReference type="GO" id="GO:0017040">
    <property type="term" value="F:N-acylsphingosine amidohydrolase activity"/>
    <property type="evidence" value="ECO:0007669"/>
    <property type="project" value="InterPro"/>
</dbReference>
<evidence type="ECO:0000256" key="2">
    <source>
        <dbReference type="SAM" id="Phobius"/>
    </source>
</evidence>
<evidence type="ECO:0000256" key="1">
    <source>
        <dbReference type="ARBA" id="ARBA00019235"/>
    </source>
</evidence>
<keyword evidence="5" id="KW-1185">Reference proteome</keyword>
<evidence type="ECO:0000313" key="4">
    <source>
        <dbReference type="EMBL" id="CAD7665862.1"/>
    </source>
</evidence>
<feature type="non-terminal residue" evidence="4">
    <location>
        <position position="81"/>
    </location>
</feature>
<dbReference type="EMBL" id="OC964733">
    <property type="protein sequence ID" value="CAD7665862.1"/>
    <property type="molecule type" value="Genomic_DNA"/>
</dbReference>
<dbReference type="Pfam" id="PF04734">
    <property type="entry name" value="Ceramidase_alk"/>
    <property type="match status" value="1"/>
</dbReference>
<dbReference type="InterPro" id="IPR031329">
    <property type="entry name" value="NEUT/ALK_ceramidase_N"/>
</dbReference>
<keyword evidence="2" id="KW-0472">Membrane</keyword>
<protein>
    <recommendedName>
        <fullName evidence="1">Neutral ceramidase</fullName>
    </recommendedName>
</protein>
<keyword evidence="2" id="KW-1133">Transmembrane helix</keyword>
<organism evidence="4">
    <name type="scientific">Oppiella nova</name>
    <dbReference type="NCBI Taxonomy" id="334625"/>
    <lineage>
        <taxon>Eukaryota</taxon>
        <taxon>Metazoa</taxon>
        <taxon>Ecdysozoa</taxon>
        <taxon>Arthropoda</taxon>
        <taxon>Chelicerata</taxon>
        <taxon>Arachnida</taxon>
        <taxon>Acari</taxon>
        <taxon>Acariformes</taxon>
        <taxon>Sarcoptiformes</taxon>
        <taxon>Oribatida</taxon>
        <taxon>Brachypylina</taxon>
        <taxon>Oppioidea</taxon>
        <taxon>Oppiidae</taxon>
        <taxon>Oppiella</taxon>
    </lineage>
</organism>
<dbReference type="GO" id="GO:0042759">
    <property type="term" value="P:long-chain fatty acid biosynthetic process"/>
    <property type="evidence" value="ECO:0007669"/>
    <property type="project" value="TreeGrafter"/>
</dbReference>
<dbReference type="AlphaFoldDB" id="A0A7R9R0Z9"/>
<dbReference type="PANTHER" id="PTHR12670:SF1">
    <property type="entry name" value="NEUTRAL CERAMIDASE"/>
    <property type="match status" value="1"/>
</dbReference>